<dbReference type="InterPro" id="IPR003615">
    <property type="entry name" value="HNH_nuc"/>
</dbReference>
<evidence type="ECO:0000313" key="3">
    <source>
        <dbReference type="EMBL" id="CAK5281688.1"/>
    </source>
</evidence>
<keyword evidence="4" id="KW-1185">Reference proteome</keyword>
<evidence type="ECO:0000313" key="4">
    <source>
        <dbReference type="Proteomes" id="UP001295794"/>
    </source>
</evidence>
<feature type="compositionally biased region" description="Basic and acidic residues" evidence="1">
    <location>
        <begin position="334"/>
        <end position="347"/>
    </location>
</feature>
<feature type="non-terminal residue" evidence="3">
    <location>
        <position position="1"/>
    </location>
</feature>
<dbReference type="EMBL" id="CAVNYO010000444">
    <property type="protein sequence ID" value="CAK5281688.1"/>
    <property type="molecule type" value="Genomic_DNA"/>
</dbReference>
<organism evidence="3 4">
    <name type="scientific">Mycena citricolor</name>
    <dbReference type="NCBI Taxonomy" id="2018698"/>
    <lineage>
        <taxon>Eukaryota</taxon>
        <taxon>Fungi</taxon>
        <taxon>Dikarya</taxon>
        <taxon>Basidiomycota</taxon>
        <taxon>Agaricomycotina</taxon>
        <taxon>Agaricomycetes</taxon>
        <taxon>Agaricomycetidae</taxon>
        <taxon>Agaricales</taxon>
        <taxon>Marasmiineae</taxon>
        <taxon>Mycenaceae</taxon>
        <taxon>Mycena</taxon>
    </lineage>
</organism>
<dbReference type="AlphaFoldDB" id="A0AAD2HVT9"/>
<proteinExistence type="predicted"/>
<protein>
    <recommendedName>
        <fullName evidence="2">HNH nuclease domain-containing protein</fullName>
    </recommendedName>
</protein>
<evidence type="ECO:0000259" key="2">
    <source>
        <dbReference type="Pfam" id="PF13391"/>
    </source>
</evidence>
<sequence>VLSRTGASVQQFPHAEVMSSLPSLADVQFDHDGRTLWPNILSAEQAALEAAPTKSSAKYNNSLIGIRFLGFLLQDLWQHNQHSFGLTPYQRLIKEIASCLSISGQIPASEEEAEAQHGQLQNLGLFYRNHLIRIFRSNGDPIPQSSDPPSRPSMDVLRDRITKKMKTPTTPRSARQSALMRDGYRCMLTGQYDIHSADVYPELNDRAVADGVSMAVTQCAHIFSETAQDDKRKADLSAFIAIAILRMFGLQHEAENLVGSNVHRHFNILTMRSDLHNLFDRLDFWLEEVAGEASDNQSISIQMTDVSASGRHLQYCFYQRQGIENGPTSSLVRHLPDRSRRGSKLQEESNQSPALPSPSLLAIRAACSRVAHLSGAAEQVDQILRDLEDRPVMAEDGGSAHLLESRLLQLSRAVSIEA</sequence>
<feature type="region of interest" description="Disordered" evidence="1">
    <location>
        <begin position="328"/>
        <end position="356"/>
    </location>
</feature>
<dbReference type="Pfam" id="PF13391">
    <property type="entry name" value="HNH_2"/>
    <property type="match status" value="1"/>
</dbReference>
<gene>
    <name evidence="3" type="ORF">MYCIT1_LOCUS32906</name>
</gene>
<dbReference type="Proteomes" id="UP001295794">
    <property type="component" value="Unassembled WGS sequence"/>
</dbReference>
<accession>A0AAD2HVT9</accession>
<feature type="domain" description="HNH nuclease" evidence="2">
    <location>
        <begin position="186"/>
        <end position="284"/>
    </location>
</feature>
<evidence type="ECO:0000256" key="1">
    <source>
        <dbReference type="SAM" id="MobiDB-lite"/>
    </source>
</evidence>
<name>A0AAD2HVT9_9AGAR</name>
<reference evidence="3" key="1">
    <citation type="submission" date="2023-11" db="EMBL/GenBank/DDBJ databases">
        <authorList>
            <person name="De Vega J J."/>
            <person name="De Vega J J."/>
        </authorList>
    </citation>
    <scope>NUCLEOTIDE SEQUENCE</scope>
</reference>
<comment type="caution">
    <text evidence="3">The sequence shown here is derived from an EMBL/GenBank/DDBJ whole genome shotgun (WGS) entry which is preliminary data.</text>
</comment>